<feature type="domain" description="Rrn7/TAF1B N-terminal cyclin" evidence="11">
    <location>
        <begin position="192"/>
        <end position="325"/>
    </location>
</feature>
<dbReference type="FunCoup" id="A0A251UPB9">
    <property type="interactions" value="341"/>
</dbReference>
<dbReference type="AlphaFoldDB" id="A0A251UPB9"/>
<reference evidence="13" key="1">
    <citation type="journal article" date="2017" name="Nature">
        <title>The sunflower genome provides insights into oil metabolism, flowering and Asterid evolution.</title>
        <authorList>
            <person name="Badouin H."/>
            <person name="Gouzy J."/>
            <person name="Grassa C.J."/>
            <person name="Murat F."/>
            <person name="Staton S.E."/>
            <person name="Cottret L."/>
            <person name="Lelandais-Briere C."/>
            <person name="Owens G.L."/>
            <person name="Carrere S."/>
            <person name="Mayjonade B."/>
            <person name="Legrand L."/>
            <person name="Gill N."/>
            <person name="Kane N.C."/>
            <person name="Bowers J.E."/>
            <person name="Hubner S."/>
            <person name="Bellec A."/>
            <person name="Berard A."/>
            <person name="Berges H."/>
            <person name="Blanchet N."/>
            <person name="Boniface M.C."/>
            <person name="Brunel D."/>
            <person name="Catrice O."/>
            <person name="Chaidir N."/>
            <person name="Claudel C."/>
            <person name="Donnadieu C."/>
            <person name="Faraut T."/>
            <person name="Fievet G."/>
            <person name="Helmstetter N."/>
            <person name="King M."/>
            <person name="Knapp S.J."/>
            <person name="Lai Z."/>
            <person name="Le Paslier M.C."/>
            <person name="Lippi Y."/>
            <person name="Lorenzon L."/>
            <person name="Mandel J.R."/>
            <person name="Marage G."/>
            <person name="Marchand G."/>
            <person name="Marquand E."/>
            <person name="Bret-Mestries E."/>
            <person name="Morien E."/>
            <person name="Nambeesan S."/>
            <person name="Nguyen T."/>
            <person name="Pegot-Espagnet P."/>
            <person name="Pouilly N."/>
            <person name="Raftis F."/>
            <person name="Sallet E."/>
            <person name="Schiex T."/>
            <person name="Thomas J."/>
            <person name="Vandecasteele C."/>
            <person name="Vares D."/>
            <person name="Vear F."/>
            <person name="Vautrin S."/>
            <person name="Crespi M."/>
            <person name="Mangin B."/>
            <person name="Burke J.M."/>
            <person name="Salse J."/>
            <person name="Munos S."/>
            <person name="Vincourt P."/>
            <person name="Rieseberg L.H."/>
            <person name="Langlade N.B."/>
        </authorList>
    </citation>
    <scope>NUCLEOTIDE SEQUENCE [LARGE SCALE GENOMIC DNA]</scope>
    <source>
        <strain evidence="13">cv. SF193</strain>
    </source>
</reference>
<evidence type="ECO:0000256" key="4">
    <source>
        <dbReference type="ARBA" id="ARBA00022771"/>
    </source>
</evidence>
<evidence type="ECO:0000256" key="10">
    <source>
        <dbReference type="SAM" id="MobiDB-lite"/>
    </source>
</evidence>
<evidence type="ECO:0000256" key="1">
    <source>
        <dbReference type="ARBA" id="ARBA00004604"/>
    </source>
</evidence>
<proteinExistence type="inferred from homology"/>
<name>A0A251UPB9_HELAN</name>
<organism evidence="12 13">
    <name type="scientific">Helianthus annuus</name>
    <name type="common">Common sunflower</name>
    <dbReference type="NCBI Taxonomy" id="4232"/>
    <lineage>
        <taxon>Eukaryota</taxon>
        <taxon>Viridiplantae</taxon>
        <taxon>Streptophyta</taxon>
        <taxon>Embryophyta</taxon>
        <taxon>Tracheophyta</taxon>
        <taxon>Spermatophyta</taxon>
        <taxon>Magnoliopsida</taxon>
        <taxon>eudicotyledons</taxon>
        <taxon>Gunneridae</taxon>
        <taxon>Pentapetalae</taxon>
        <taxon>asterids</taxon>
        <taxon>campanulids</taxon>
        <taxon>Asterales</taxon>
        <taxon>Asteraceae</taxon>
        <taxon>Asteroideae</taxon>
        <taxon>Heliantheae alliance</taxon>
        <taxon>Heliantheae</taxon>
        <taxon>Helianthus</taxon>
    </lineage>
</organism>
<evidence type="ECO:0000256" key="3">
    <source>
        <dbReference type="ARBA" id="ARBA00022723"/>
    </source>
</evidence>
<feature type="region of interest" description="Disordered" evidence="10">
    <location>
        <begin position="565"/>
        <end position="616"/>
    </location>
</feature>
<dbReference type="GO" id="GO:0042790">
    <property type="term" value="P:nucleolar large rRNA transcription by RNA polymerase I"/>
    <property type="evidence" value="ECO:0000318"/>
    <property type="project" value="GO_Central"/>
</dbReference>
<keyword evidence="6" id="KW-0805">Transcription regulation</keyword>
<keyword evidence="4" id="KW-0863">Zinc-finger</keyword>
<dbReference type="Pfam" id="PF20644">
    <property type="entry name" value="Rrn7_cyclin_N"/>
    <property type="match status" value="1"/>
</dbReference>
<evidence type="ECO:0000256" key="9">
    <source>
        <dbReference type="ARBA" id="ARBA00023242"/>
    </source>
</evidence>
<dbReference type="GO" id="GO:0008270">
    <property type="term" value="F:zinc ion binding"/>
    <property type="evidence" value="ECO:0007669"/>
    <property type="project" value="UniProtKB-KW"/>
</dbReference>
<protein>
    <submittedName>
        <fullName evidence="12">Putative maternal effect embryo arrest 12</fullName>
    </submittedName>
</protein>
<feature type="compositionally biased region" description="Basic and acidic residues" evidence="10">
    <location>
        <begin position="598"/>
        <end position="616"/>
    </location>
</feature>
<dbReference type="InParanoid" id="A0A251UPB9"/>
<evidence type="ECO:0000313" key="12">
    <source>
        <dbReference type="EMBL" id="OTG25240.1"/>
    </source>
</evidence>
<dbReference type="Proteomes" id="UP000215914">
    <property type="component" value="Chromosome 5"/>
</dbReference>
<dbReference type="InterPro" id="IPR033599">
    <property type="entry name" value="TAF1B/Rrn7"/>
</dbReference>
<dbReference type="GO" id="GO:0070860">
    <property type="term" value="C:RNA polymerase I core factor complex"/>
    <property type="evidence" value="ECO:0000318"/>
    <property type="project" value="GO_Central"/>
</dbReference>
<dbReference type="PANTHER" id="PTHR31576">
    <property type="entry name" value="TATA BOX-BINDING PROTEIN-ASSOCIATED FACTOR RNA POLYMERASE I SUBUNIT B"/>
    <property type="match status" value="1"/>
</dbReference>
<keyword evidence="13" id="KW-1185">Reference proteome</keyword>
<evidence type="ECO:0000256" key="6">
    <source>
        <dbReference type="ARBA" id="ARBA00023015"/>
    </source>
</evidence>
<dbReference type="InterPro" id="IPR048540">
    <property type="entry name" value="Rrn7_cyclin_N"/>
</dbReference>
<accession>A0A251UPB9</accession>
<evidence type="ECO:0000313" key="13">
    <source>
        <dbReference type="Proteomes" id="UP000215914"/>
    </source>
</evidence>
<keyword evidence="9" id="KW-0539">Nucleus</keyword>
<evidence type="ECO:0000256" key="7">
    <source>
        <dbReference type="ARBA" id="ARBA00023125"/>
    </source>
</evidence>
<keyword evidence="5" id="KW-0862">Zinc</keyword>
<dbReference type="PANTHER" id="PTHR31576:SF2">
    <property type="entry name" value="TATA BOX-BINDING PROTEIN-ASSOCIATED FACTOR RNA POLYMERASE I SUBUNIT B"/>
    <property type="match status" value="1"/>
</dbReference>
<dbReference type="OMA" id="HTINETS"/>
<keyword evidence="7" id="KW-0238">DNA-binding</keyword>
<dbReference type="GO" id="GO:0001164">
    <property type="term" value="F:RNA polymerase I core promoter sequence-specific DNA binding"/>
    <property type="evidence" value="ECO:0000318"/>
    <property type="project" value="GO_Central"/>
</dbReference>
<gene>
    <name evidence="12" type="primary">MEE12</name>
    <name evidence="12" type="ORF">HannXRQ_Chr05g0145521</name>
</gene>
<dbReference type="STRING" id="4232.A0A251UPB9"/>
<feature type="region of interest" description="Disordered" evidence="10">
    <location>
        <begin position="462"/>
        <end position="494"/>
    </location>
</feature>
<dbReference type="EMBL" id="CM007894">
    <property type="protein sequence ID" value="OTG25240.1"/>
    <property type="molecule type" value="Genomic_DNA"/>
</dbReference>
<comment type="similarity">
    <text evidence="2">Belongs to the RRN7/TAF1B family.</text>
</comment>
<keyword evidence="8" id="KW-0804">Transcription</keyword>
<comment type="subcellular location">
    <subcellularLocation>
        <location evidence="1">Nucleus</location>
        <location evidence="1">Nucleolus</location>
    </subcellularLocation>
</comment>
<keyword evidence="3" id="KW-0479">Metal-binding</keyword>
<evidence type="ECO:0000256" key="8">
    <source>
        <dbReference type="ARBA" id="ARBA00023163"/>
    </source>
</evidence>
<evidence type="ECO:0000259" key="11">
    <source>
        <dbReference type="Pfam" id="PF20644"/>
    </source>
</evidence>
<sequence>MLSSYSRLIQRRCAGHPLPVIHRRSSTSIGHPSPVIHQHRSFTTGHPPPVISLSLISKTKGLLMANGLGSECIVCGHVGMDDGSDGFFYCQRCGAQADGIRDTAVDQDEMLLTKENIGSVVQRRVSVVKPEPITQSQPLSQFWETLMAEDAEAGDGVGPTKPADFGSEPEGPKPLGYEDYYSEIRMRYVMGVQIMIELQVKALVEEFNVCPIIVGMIEPVWLRFVASTKLFSDDWADEAINESESQVQGVTEGVGVRAEHKSEPHNLLGKRSVMIWYQSVSKTIPLYYSLIISFLACHLAREPILSTDIVKWTLDGKLPYFAAFVEIDKKIGSPTKACPLSSSRMFRPTQAISMQKLESLAASIAQEIGGLELPPVNFYAIASRYLKQLSLPVNIILPHACRIYEWSMPPELWLSANEFRLPTRAFILSILIVSIRILYNIHGFGKWEMSLSCAVKRKDGKKSQVNNDDELSQHSSSQSDVDDSAAEPYSKRSEQSNFDATEILVLLHSKYNELFDTSDHGKDLKEYLKYCKDVVFAGVELSYEDQEEDKIIEDLWKCYENKKDHKPSELCSLSPSSLHKRPRDHSQSQKNKTKTKKPKDEITPDSKDSHKDREIRRMKSNMEENKFCYIPPRKRVKRHDYLHYTRKKGDGAYVYAAHADYYILLRSCARVAQLDIRSMHAAVLSFKRRLVWLEKNIQHSLKQLPCNEDCQLCHDGNAINLSKLNL</sequence>
<evidence type="ECO:0000256" key="2">
    <source>
        <dbReference type="ARBA" id="ARBA00006899"/>
    </source>
</evidence>
<evidence type="ECO:0000256" key="5">
    <source>
        <dbReference type="ARBA" id="ARBA00022833"/>
    </source>
</evidence>